<dbReference type="GO" id="GO:0051087">
    <property type="term" value="F:protein-folding chaperone binding"/>
    <property type="evidence" value="ECO:0007669"/>
    <property type="project" value="TreeGrafter"/>
</dbReference>
<evidence type="ECO:0000256" key="1">
    <source>
        <dbReference type="ARBA" id="ARBA00022723"/>
    </source>
</evidence>
<feature type="domain" description="DNL-type" evidence="5">
    <location>
        <begin position="136"/>
        <end position="226"/>
    </location>
</feature>
<keyword evidence="3" id="KW-0862">Zinc</keyword>
<dbReference type="PANTHER" id="PTHR20922:SF13">
    <property type="entry name" value="DNL-TYPE ZINC FINGER PROTEIN"/>
    <property type="match status" value="1"/>
</dbReference>
<dbReference type="InterPro" id="IPR024158">
    <property type="entry name" value="Mt_import_TIM15"/>
</dbReference>
<evidence type="ECO:0000313" key="7">
    <source>
        <dbReference type="Proteomes" id="UP001206925"/>
    </source>
</evidence>
<dbReference type="AlphaFoldDB" id="A0AAD5BMP6"/>
<dbReference type="GO" id="GO:0005739">
    <property type="term" value="C:mitochondrion"/>
    <property type="evidence" value="ECO:0007669"/>
    <property type="project" value="TreeGrafter"/>
</dbReference>
<evidence type="ECO:0000256" key="3">
    <source>
        <dbReference type="ARBA" id="ARBA00022833"/>
    </source>
</evidence>
<organism evidence="6 7">
    <name type="scientific">Ambrosia artemisiifolia</name>
    <name type="common">Common ragweed</name>
    <dbReference type="NCBI Taxonomy" id="4212"/>
    <lineage>
        <taxon>Eukaryota</taxon>
        <taxon>Viridiplantae</taxon>
        <taxon>Streptophyta</taxon>
        <taxon>Embryophyta</taxon>
        <taxon>Tracheophyta</taxon>
        <taxon>Spermatophyta</taxon>
        <taxon>Magnoliopsida</taxon>
        <taxon>eudicotyledons</taxon>
        <taxon>Gunneridae</taxon>
        <taxon>Pentapetalae</taxon>
        <taxon>asterids</taxon>
        <taxon>campanulids</taxon>
        <taxon>Asterales</taxon>
        <taxon>Asteraceae</taxon>
        <taxon>Asteroideae</taxon>
        <taxon>Heliantheae alliance</taxon>
        <taxon>Heliantheae</taxon>
        <taxon>Ambrosia</taxon>
    </lineage>
</organism>
<dbReference type="PROSITE" id="PS51501">
    <property type="entry name" value="ZF_DNL"/>
    <property type="match status" value="1"/>
</dbReference>
<keyword evidence="1" id="KW-0479">Metal-binding</keyword>
<evidence type="ECO:0000256" key="2">
    <source>
        <dbReference type="ARBA" id="ARBA00022771"/>
    </source>
</evidence>
<reference evidence="6" key="1">
    <citation type="submission" date="2022-06" db="EMBL/GenBank/DDBJ databases">
        <title>Uncovering the hologenomic basis of an extraordinary plant invasion.</title>
        <authorList>
            <person name="Bieker V.C."/>
            <person name="Martin M.D."/>
            <person name="Gilbert T."/>
            <person name="Hodgins K."/>
            <person name="Battlay P."/>
            <person name="Petersen B."/>
            <person name="Wilson J."/>
        </authorList>
    </citation>
    <scope>NUCLEOTIDE SEQUENCE</scope>
    <source>
        <strain evidence="6">AA19_3_7</strain>
        <tissue evidence="6">Leaf</tissue>
    </source>
</reference>
<name>A0AAD5BMP6_AMBAR</name>
<feature type="non-terminal residue" evidence="6">
    <location>
        <position position="226"/>
    </location>
</feature>
<gene>
    <name evidence="6" type="ORF">M8C21_026383</name>
</gene>
<comment type="caution">
    <text evidence="6">The sequence shown here is derived from an EMBL/GenBank/DDBJ whole genome shotgun (WGS) entry which is preliminary data.</text>
</comment>
<accession>A0AAD5BMP6</accession>
<sequence>LFPYLLFINTYLLQLNHYYYYLQSRLIESRVMAAWRMQRRLFSLITSNSSRRQPNISLRNDSAPHFLPSISSFLHGEQFNKSQTRTLSEISNRTVETAIEHEASSSSSVENSVTTDHPAINNTGVTYSAKSDLKISPRHDLAMMFTCKVCETRSVKTISRESYEKGAVVARCGGCNNYHLIADHLGIFGEKCSIEDILAARGEEVKRGNSDTLNLTLEDLVGMTKS</sequence>
<dbReference type="EMBL" id="JAMZMK010012102">
    <property type="protein sequence ID" value="KAI7725014.1"/>
    <property type="molecule type" value="Genomic_DNA"/>
</dbReference>
<dbReference type="GO" id="GO:0030150">
    <property type="term" value="P:protein import into mitochondrial matrix"/>
    <property type="evidence" value="ECO:0007669"/>
    <property type="project" value="TreeGrafter"/>
</dbReference>
<evidence type="ECO:0000256" key="4">
    <source>
        <dbReference type="PROSITE-ProRule" id="PRU00834"/>
    </source>
</evidence>
<evidence type="ECO:0000259" key="5">
    <source>
        <dbReference type="PROSITE" id="PS51501"/>
    </source>
</evidence>
<dbReference type="GO" id="GO:0008270">
    <property type="term" value="F:zinc ion binding"/>
    <property type="evidence" value="ECO:0007669"/>
    <property type="project" value="UniProtKB-KW"/>
</dbReference>
<dbReference type="Proteomes" id="UP001206925">
    <property type="component" value="Unassembled WGS sequence"/>
</dbReference>
<dbReference type="InterPro" id="IPR007853">
    <property type="entry name" value="Znf_DNL-typ"/>
</dbReference>
<dbReference type="GO" id="GO:0050821">
    <property type="term" value="P:protein stabilization"/>
    <property type="evidence" value="ECO:0007669"/>
    <property type="project" value="TreeGrafter"/>
</dbReference>
<protein>
    <recommendedName>
        <fullName evidence="5">DNL-type domain-containing protein</fullName>
    </recommendedName>
</protein>
<evidence type="ECO:0000313" key="6">
    <source>
        <dbReference type="EMBL" id="KAI7725014.1"/>
    </source>
</evidence>
<proteinExistence type="predicted"/>
<dbReference type="Pfam" id="PF05180">
    <property type="entry name" value="zf-DNL"/>
    <property type="match status" value="1"/>
</dbReference>
<dbReference type="PANTHER" id="PTHR20922">
    <property type="entry name" value="DNL-TYPE ZINC FINGER PROTEIN"/>
    <property type="match status" value="1"/>
</dbReference>
<keyword evidence="7" id="KW-1185">Reference proteome</keyword>
<dbReference type="GO" id="GO:0006457">
    <property type="term" value="P:protein folding"/>
    <property type="evidence" value="ECO:0007669"/>
    <property type="project" value="TreeGrafter"/>
</dbReference>
<keyword evidence="2 4" id="KW-0863">Zinc-finger</keyword>